<dbReference type="Proteomes" id="UP000887577">
    <property type="component" value="Unplaced"/>
</dbReference>
<name>A0A914Z101_9BILA</name>
<keyword evidence="1" id="KW-1185">Reference proteome</keyword>
<evidence type="ECO:0000313" key="2">
    <source>
        <dbReference type="WBParaSite" id="PSU_v2.g640.t1"/>
    </source>
</evidence>
<accession>A0A914Z101</accession>
<evidence type="ECO:0000313" key="1">
    <source>
        <dbReference type="Proteomes" id="UP000887577"/>
    </source>
</evidence>
<proteinExistence type="predicted"/>
<organism evidence="1 2">
    <name type="scientific">Panagrolaimus superbus</name>
    <dbReference type="NCBI Taxonomy" id="310955"/>
    <lineage>
        <taxon>Eukaryota</taxon>
        <taxon>Metazoa</taxon>
        <taxon>Ecdysozoa</taxon>
        <taxon>Nematoda</taxon>
        <taxon>Chromadorea</taxon>
        <taxon>Rhabditida</taxon>
        <taxon>Tylenchina</taxon>
        <taxon>Panagrolaimomorpha</taxon>
        <taxon>Panagrolaimoidea</taxon>
        <taxon>Panagrolaimidae</taxon>
        <taxon>Panagrolaimus</taxon>
    </lineage>
</organism>
<sequence>MDVDQLVVVAVDEIAVHVQYVGQAAGEAGAEVQADLAQHQYHAIGHVLAAVVTGTFHHRQRAGVAHGETLTRAASGKQLATGGAVQAGVADDGGAARLEAGATRRAHHQAATGHALRRNRWLRLPLPGAGHRH</sequence>
<dbReference type="WBParaSite" id="PSU_v2.g640.t1">
    <property type="protein sequence ID" value="PSU_v2.g640.t1"/>
    <property type="gene ID" value="PSU_v2.g640"/>
</dbReference>
<reference evidence="2" key="1">
    <citation type="submission" date="2022-11" db="UniProtKB">
        <authorList>
            <consortium name="WormBaseParasite"/>
        </authorList>
    </citation>
    <scope>IDENTIFICATION</scope>
</reference>
<dbReference type="AlphaFoldDB" id="A0A914Z101"/>
<protein>
    <submittedName>
        <fullName evidence="2">Uncharacterized protein</fullName>
    </submittedName>
</protein>